<protein>
    <submittedName>
        <fullName evidence="1">Uncharacterized protein</fullName>
    </submittedName>
</protein>
<dbReference type="Proteomes" id="UP000655588">
    <property type="component" value="Unassembled WGS sequence"/>
</dbReference>
<dbReference type="AlphaFoldDB" id="A0A833S835"/>
<evidence type="ECO:0000313" key="2">
    <source>
        <dbReference type="Proteomes" id="UP000655588"/>
    </source>
</evidence>
<organism evidence="1 2">
    <name type="scientific">Frieseomelitta varia</name>
    <dbReference type="NCBI Taxonomy" id="561572"/>
    <lineage>
        <taxon>Eukaryota</taxon>
        <taxon>Metazoa</taxon>
        <taxon>Ecdysozoa</taxon>
        <taxon>Arthropoda</taxon>
        <taxon>Hexapoda</taxon>
        <taxon>Insecta</taxon>
        <taxon>Pterygota</taxon>
        <taxon>Neoptera</taxon>
        <taxon>Endopterygota</taxon>
        <taxon>Hymenoptera</taxon>
        <taxon>Apocrita</taxon>
        <taxon>Aculeata</taxon>
        <taxon>Apoidea</taxon>
        <taxon>Anthophila</taxon>
        <taxon>Apidae</taxon>
        <taxon>Frieseomelitta</taxon>
    </lineage>
</organism>
<sequence length="103" mass="11922">MSRKKEHLSARKYRDEISKRKQQHVSAVYFPAGDEYIDSTIRRTRDAVPRPFPHAHPFQASKASFMEIPGLVEVSDDIGERIYLTELYISILEIRNNPVTSSM</sequence>
<proteinExistence type="predicted"/>
<keyword evidence="2" id="KW-1185">Reference proteome</keyword>
<comment type="caution">
    <text evidence="1">The sequence shown here is derived from an EMBL/GenBank/DDBJ whole genome shotgun (WGS) entry which is preliminary data.</text>
</comment>
<name>A0A833S835_9HYME</name>
<accession>A0A833S835</accession>
<dbReference type="EMBL" id="WNWW01000204">
    <property type="protein sequence ID" value="KAF3428747.1"/>
    <property type="molecule type" value="Genomic_DNA"/>
</dbReference>
<reference evidence="1" key="1">
    <citation type="submission" date="2019-11" db="EMBL/GenBank/DDBJ databases">
        <title>The nuclear and mitochondrial genomes of Frieseomelitta varia - a highly eusocial stingless bee (Meliponini) with a permanently sterile worker caste.</title>
        <authorList>
            <person name="Freitas F.C.P."/>
            <person name="Lourenco A.P."/>
            <person name="Nunes F.M.F."/>
            <person name="Paschoal A.R."/>
            <person name="Abreu F.C.P."/>
            <person name="Barbin F.O."/>
            <person name="Bataglia L."/>
            <person name="Cardoso-Junior C.A.M."/>
            <person name="Cervoni M.S."/>
            <person name="Silva S.R."/>
            <person name="Dalarmi F."/>
            <person name="Del Lama M.A."/>
            <person name="Depintor T.S."/>
            <person name="Ferreira K.M."/>
            <person name="Goria P.S."/>
            <person name="Jaskot M.C."/>
            <person name="Lago D.C."/>
            <person name="Luna-Lucena D."/>
            <person name="Moda L.M."/>
            <person name="Nascimento L."/>
            <person name="Pedrino M."/>
            <person name="Rabico F.O."/>
            <person name="Sanches F.C."/>
            <person name="Santos D.E."/>
            <person name="Santos C.G."/>
            <person name="Vieira J."/>
            <person name="Lopes T.F."/>
            <person name="Barchuk A.R."/>
            <person name="Hartfelder K."/>
            <person name="Simoes Z.L.P."/>
            <person name="Bitondi M.M.G."/>
            <person name="Pinheiro D.G."/>
        </authorList>
    </citation>
    <scope>NUCLEOTIDE SEQUENCE</scope>
    <source>
        <strain evidence="1">USP_RPSP 00005682</strain>
        <tissue evidence="1">Whole individual</tissue>
    </source>
</reference>
<evidence type="ECO:0000313" key="1">
    <source>
        <dbReference type="EMBL" id="KAF3428747.1"/>
    </source>
</evidence>
<gene>
    <name evidence="1" type="ORF">E2986_10826</name>
</gene>